<keyword evidence="2" id="KW-0812">Transmembrane</keyword>
<name>A0A0H2TPQ6_MAGP6</name>
<reference evidence="3" key="1">
    <citation type="submission" date="2010-05" db="EMBL/GenBank/DDBJ databases">
        <title>The Genome Sequence of Magnaporthe poae strain ATCC 64411.</title>
        <authorList>
            <consortium name="The Broad Institute Genome Sequencing Platform"/>
            <consortium name="Broad Institute Genome Sequencing Center for Infectious Disease"/>
            <person name="Ma L.-J."/>
            <person name="Dead R."/>
            <person name="Young S."/>
            <person name="Zeng Q."/>
            <person name="Koehrsen M."/>
            <person name="Alvarado L."/>
            <person name="Berlin A."/>
            <person name="Chapman S.B."/>
            <person name="Chen Z."/>
            <person name="Freedman E."/>
            <person name="Gellesch M."/>
            <person name="Goldberg J."/>
            <person name="Griggs A."/>
            <person name="Gujja S."/>
            <person name="Heilman E.R."/>
            <person name="Heiman D."/>
            <person name="Hepburn T."/>
            <person name="Howarth C."/>
            <person name="Jen D."/>
            <person name="Larson L."/>
            <person name="Mehta T."/>
            <person name="Neiman D."/>
            <person name="Pearson M."/>
            <person name="Roberts A."/>
            <person name="Saif S."/>
            <person name="Shea T."/>
            <person name="Shenoy N."/>
            <person name="Sisk P."/>
            <person name="Stolte C."/>
            <person name="Sykes S."/>
            <person name="Walk T."/>
            <person name="White J."/>
            <person name="Yandava C."/>
            <person name="Haas B."/>
            <person name="Nusbaum C."/>
            <person name="Birren B."/>
        </authorList>
    </citation>
    <scope>NUCLEOTIDE SEQUENCE</scope>
    <source>
        <strain evidence="3">ATCC 64411</strain>
    </source>
</reference>
<organism evidence="3">
    <name type="scientific">Magnaporthiopsis poae (strain ATCC 64411 / 73-15)</name>
    <name type="common">Kentucky bluegrass fungus</name>
    <name type="synonym">Magnaporthe poae</name>
    <dbReference type="NCBI Taxonomy" id="644358"/>
    <lineage>
        <taxon>Eukaryota</taxon>
        <taxon>Fungi</taxon>
        <taxon>Dikarya</taxon>
        <taxon>Ascomycota</taxon>
        <taxon>Pezizomycotina</taxon>
        <taxon>Sordariomycetes</taxon>
        <taxon>Sordariomycetidae</taxon>
        <taxon>Magnaporthales</taxon>
        <taxon>Magnaporthaceae</taxon>
        <taxon>Magnaporthiopsis</taxon>
    </lineage>
</organism>
<gene>
    <name evidence="3" type="ORF">MAPG_04903</name>
</gene>
<dbReference type="AlphaFoldDB" id="A0A0H2TPQ6"/>
<dbReference type="OrthoDB" id="5227693at2759"/>
<evidence type="ECO:0000313" key="3">
    <source>
        <dbReference type="EMBL" id="KLU85883.1"/>
    </source>
</evidence>
<evidence type="ECO:0000256" key="2">
    <source>
        <dbReference type="SAM" id="Phobius"/>
    </source>
</evidence>
<feature type="transmembrane region" description="Helical" evidence="2">
    <location>
        <begin position="17"/>
        <end position="39"/>
    </location>
</feature>
<feature type="region of interest" description="Disordered" evidence="1">
    <location>
        <begin position="110"/>
        <end position="139"/>
    </location>
</feature>
<sequence length="187" mass="20788">MSSSSNNNDGGKPDAELYVAVVSLLIALIALLGSVMQVLQQYYASATGFSNCDRRVIGKWHNYKERIFKWKELRFEVRFKAPVVFVCPANNTKGPVPDVVWIIDGSPESQQDTMTDDLDDKKPNPSQPPAVSVDQSSALPRFTLRHRPTNTSIKLQKISRGAASDATAEKRIHTADNERATWLTLLT</sequence>
<protein>
    <submittedName>
        <fullName evidence="3">Modin</fullName>
    </submittedName>
</protein>
<reference evidence="3" key="2">
    <citation type="submission" date="2011-03" db="EMBL/GenBank/DDBJ databases">
        <title>Annotation of Magnaporthe poae ATCC 64411.</title>
        <authorList>
            <person name="Ma L.-J."/>
            <person name="Dead R."/>
            <person name="Young S.K."/>
            <person name="Zeng Q."/>
            <person name="Gargeya S."/>
            <person name="Fitzgerald M."/>
            <person name="Haas B."/>
            <person name="Abouelleil A."/>
            <person name="Alvarado L."/>
            <person name="Arachchi H.M."/>
            <person name="Berlin A."/>
            <person name="Brown A."/>
            <person name="Chapman S.B."/>
            <person name="Chen Z."/>
            <person name="Dunbar C."/>
            <person name="Freedman E."/>
            <person name="Gearin G."/>
            <person name="Gellesch M."/>
            <person name="Goldberg J."/>
            <person name="Griggs A."/>
            <person name="Gujja S."/>
            <person name="Heiman D."/>
            <person name="Howarth C."/>
            <person name="Larson L."/>
            <person name="Lui A."/>
            <person name="MacDonald P.J.P."/>
            <person name="Mehta T."/>
            <person name="Montmayeur A."/>
            <person name="Murphy C."/>
            <person name="Neiman D."/>
            <person name="Pearson M."/>
            <person name="Priest M."/>
            <person name="Roberts A."/>
            <person name="Saif S."/>
            <person name="Shea T."/>
            <person name="Shenoy N."/>
            <person name="Sisk P."/>
            <person name="Stolte C."/>
            <person name="Sykes S."/>
            <person name="Yandava C."/>
            <person name="Wortman J."/>
            <person name="Nusbaum C."/>
            <person name="Birren B."/>
        </authorList>
    </citation>
    <scope>NUCLEOTIDE SEQUENCE</scope>
    <source>
        <strain evidence="3">ATCC 64411</strain>
    </source>
</reference>
<dbReference type="EMBL" id="GL876969">
    <property type="protein sequence ID" value="KLU85883.1"/>
    <property type="molecule type" value="Genomic_DNA"/>
</dbReference>
<feature type="non-terminal residue" evidence="3">
    <location>
        <position position="187"/>
    </location>
</feature>
<keyword evidence="2" id="KW-1133">Transmembrane helix</keyword>
<dbReference type="VEuPathDB" id="FungiDB:MAPG_04903"/>
<evidence type="ECO:0000256" key="1">
    <source>
        <dbReference type="SAM" id="MobiDB-lite"/>
    </source>
</evidence>
<proteinExistence type="predicted"/>
<accession>A0A0H2TPQ6</accession>
<keyword evidence="2" id="KW-0472">Membrane</keyword>